<dbReference type="Pfam" id="PF03999">
    <property type="entry name" value="MAP65_ASE1"/>
    <property type="match status" value="1"/>
</dbReference>
<evidence type="ECO:0000256" key="21">
    <source>
        <dbReference type="ARBA" id="ARBA00023180"/>
    </source>
</evidence>
<keyword evidence="20" id="KW-0675">Receptor</keyword>
<evidence type="ECO:0000313" key="28">
    <source>
        <dbReference type="EnsemblPlants" id="EMT03839"/>
    </source>
</evidence>
<evidence type="ECO:0000256" key="16">
    <source>
        <dbReference type="ARBA" id="ARBA00022840"/>
    </source>
</evidence>
<evidence type="ECO:0000256" key="19">
    <source>
        <dbReference type="ARBA" id="ARBA00023157"/>
    </source>
</evidence>
<evidence type="ECO:0000256" key="17">
    <source>
        <dbReference type="ARBA" id="ARBA00022989"/>
    </source>
</evidence>
<keyword evidence="12" id="KW-0493">Microtubule</keyword>
<comment type="catalytic activity">
    <reaction evidence="23">
        <text>L-threonyl-[protein] + ATP = O-phospho-L-threonyl-[protein] + ADP + H(+)</text>
        <dbReference type="Rhea" id="RHEA:46608"/>
        <dbReference type="Rhea" id="RHEA-COMP:11060"/>
        <dbReference type="Rhea" id="RHEA-COMP:11605"/>
        <dbReference type="ChEBI" id="CHEBI:15378"/>
        <dbReference type="ChEBI" id="CHEBI:30013"/>
        <dbReference type="ChEBI" id="CHEBI:30616"/>
        <dbReference type="ChEBI" id="CHEBI:61977"/>
        <dbReference type="ChEBI" id="CHEBI:456216"/>
        <dbReference type="EC" id="2.7.11.1"/>
    </reaction>
</comment>
<evidence type="ECO:0000256" key="6">
    <source>
        <dbReference type="ARBA" id="ARBA00022490"/>
    </source>
</evidence>
<dbReference type="SUPFAM" id="SSF51110">
    <property type="entry name" value="alpha-D-mannose-specific plant lectins"/>
    <property type="match status" value="1"/>
</dbReference>
<organism evidence="28">
    <name type="scientific">Aegilops tauschii</name>
    <name type="common">Tausch's goatgrass</name>
    <name type="synonym">Aegilops squarrosa</name>
    <dbReference type="NCBI Taxonomy" id="37682"/>
    <lineage>
        <taxon>Eukaryota</taxon>
        <taxon>Viridiplantae</taxon>
        <taxon>Streptophyta</taxon>
        <taxon>Embryophyta</taxon>
        <taxon>Tracheophyta</taxon>
        <taxon>Spermatophyta</taxon>
        <taxon>Magnoliopsida</taxon>
        <taxon>Liliopsida</taxon>
        <taxon>Poales</taxon>
        <taxon>Poaceae</taxon>
        <taxon>BOP clade</taxon>
        <taxon>Pooideae</taxon>
        <taxon>Triticodae</taxon>
        <taxon>Triticeae</taxon>
        <taxon>Triticinae</taxon>
        <taxon>Aegilops</taxon>
    </lineage>
</organism>
<dbReference type="InterPro" id="IPR017441">
    <property type="entry name" value="Protein_kinase_ATP_BS"/>
</dbReference>
<sequence length="1433" mass="162238">MDALHGQTSCGSLLQKLQLVWDEVGESDEDRDKVLFQLDQECLDVYKRKVDQALKSRDLLLQALDYSKMELARLASALGEKSIATSPEKTARTIKQQLAALAPTLEQLGKQKKERINKFADIMSRIEQIRGEIAGNLEIGQQVAIPQINEDDLTDEKLRDFQSQLQELEKKKRERLKKVLEHVSTVQDLCSVLKMEHFSIITEVHESLDDSVGKDHKSISNDTLSKLDRTIATLNEDKTLRLKKLQELATQLNDLWDLMDTPTEERSLFDHVTCNRTASAEEVTAPGALALDIINQAEVEVQRLDELKYSKMKEIAFKKQTTLEDIYASAHIVIDTAAAHDKIFALIESGSMEPTELIADMDSQILKAKEEALSRKEILDKVERWISACEEESWLEDYNRDDNRYNSGRGAHLNLKRAEKARIQVNKIPGLVETLVAKTTAWEENHGLSFTYDGVPLLAMLDEYVMLRQEKEEEKRKMREQKRYTEQLLNIDREGPFGTRVSPYRVASAKKVPSPKPNGSVANGSPGRRLSMSTQQNESKSSRNRKGNYKRCCLCPMDNHGNILDSICRKKLIILPLRVSLVGVLDNTPGKYRCLACARETTKNCLISECVFKNEVKCSSRNNMEQKGISYYHGKRLPPTSAPMGYIKLLAMDVQGVAPTIAAVGRVNYLHKGSSLAVKHASDVIESPDGTFSFGFYNLSSTAFTLSIWFTKSADRTVAWSANRDRPVHGVGSKVKLNTDGRSMVLTDYDGTVVWRTNALSAEADHAELMDSGNLVMKDQGGNILWQSFDHPTDTLLPGQPVTATAKLVSKDLSHPSSYYTLCFDNRYVLSLAYEGPDLSNHYWPNPDHSSWMNYRISYNSSRRAVLDKLGQFVATDNTTFRASDWGLEIKRRLTLDYDGNLRLYSLDEFDRSWYVSWVAFSQPCDIHGLCGWNGICEYSPTPRCSCPPGYVVSDPSDWSKGCKPVFNLTCGQRTGFVRIPETDFWGSDLNYTMSTSMHTCKEMCLGSCACVAFEYKTFPNACFLKSALFNGKTLPGYPGTAYLKVPESFLSQPHTSDSVFHHGHACDASNKQTVSYTTHTNDGQGTMWHYYYWFLAVFFLVEVCFIGSGWWFMSRQHSARSEIWAAEEGYRVVTDHFRSFTHKELRRATKNFKEELGHGRHGSVYKGILHDSRVVAVKKLNDVKQGEDEFEAEVSVIGKIYHMYLVRVMGVCSERSHRLLVYEYVENGSLAMFLFGDKGPLQWHQRYRVAAGVAKGLAYLHHECMDWIIHCDVKPENILLDMDFDPKISDFGFAKLLQRGQADPGSMSKVRGTRGYMAPEWVSTAPLTEKVDVYSYGVVLLELVMGSRVSERATDGREDAEAALRQLEWTIKEKMESDDLTWIDGFVDPRLEGDFVYSEVLLMLEVAALCLEKEKSQRPSMNHVVQKFLSFD</sequence>
<evidence type="ECO:0000256" key="20">
    <source>
        <dbReference type="ARBA" id="ARBA00023170"/>
    </source>
</evidence>
<dbReference type="FunFam" id="3.30.200.20:FF:000059">
    <property type="entry name" value="S-receptor-like serine/threonine-protein kinase"/>
    <property type="match status" value="1"/>
</dbReference>
<comment type="catalytic activity">
    <reaction evidence="24">
        <text>L-seryl-[protein] + ATP = O-phospho-L-seryl-[protein] + ADP + H(+)</text>
        <dbReference type="Rhea" id="RHEA:17989"/>
        <dbReference type="Rhea" id="RHEA-COMP:9863"/>
        <dbReference type="Rhea" id="RHEA-COMP:11604"/>
        <dbReference type="ChEBI" id="CHEBI:15378"/>
        <dbReference type="ChEBI" id="CHEBI:29999"/>
        <dbReference type="ChEBI" id="CHEBI:30616"/>
        <dbReference type="ChEBI" id="CHEBI:83421"/>
        <dbReference type="ChEBI" id="CHEBI:456216"/>
        <dbReference type="EC" id="2.7.11.1"/>
    </reaction>
</comment>
<dbReference type="InterPro" id="IPR000858">
    <property type="entry name" value="S_locus_glycoprot_dom"/>
</dbReference>
<keyword evidence="22" id="KW-0539">Nucleus</keyword>
<evidence type="ECO:0000256" key="25">
    <source>
        <dbReference type="SAM" id="Coils"/>
    </source>
</evidence>
<keyword evidence="7" id="KW-0723">Serine/threonine-protein kinase</keyword>
<comment type="subcellular location">
    <subcellularLocation>
        <location evidence="3">Cytoplasm</location>
    </subcellularLocation>
    <subcellularLocation>
        <location evidence="2">Membrane</location>
        <topology evidence="2">Single-pass type I membrane protein</topology>
    </subcellularLocation>
    <subcellularLocation>
        <location evidence="1">Nucleus</location>
    </subcellularLocation>
</comment>
<evidence type="ECO:0000256" key="10">
    <source>
        <dbReference type="ARBA" id="ARBA00022679"/>
    </source>
</evidence>
<dbReference type="Pfam" id="PF00024">
    <property type="entry name" value="PAN_1"/>
    <property type="match status" value="1"/>
</dbReference>
<evidence type="ECO:0000256" key="5">
    <source>
        <dbReference type="ARBA" id="ARBA00012513"/>
    </source>
</evidence>
<keyword evidence="25" id="KW-0175">Coiled coil</keyword>
<evidence type="ECO:0000256" key="24">
    <source>
        <dbReference type="ARBA" id="ARBA00048679"/>
    </source>
</evidence>
<dbReference type="PROSITE" id="PS50011">
    <property type="entry name" value="PROTEIN_KINASE_DOM"/>
    <property type="match status" value="1"/>
</dbReference>
<dbReference type="PROSITE" id="PS50927">
    <property type="entry name" value="BULB_LECTIN"/>
    <property type="match status" value="1"/>
</dbReference>
<dbReference type="InterPro" id="IPR003609">
    <property type="entry name" value="Pan_app"/>
</dbReference>
<dbReference type="FunFam" id="1.10.510.10:FF:000537">
    <property type="entry name" value="Putative receptor-like protein kinase"/>
    <property type="match status" value="1"/>
</dbReference>
<evidence type="ECO:0000256" key="3">
    <source>
        <dbReference type="ARBA" id="ARBA00004496"/>
    </source>
</evidence>
<dbReference type="SMART" id="SM00108">
    <property type="entry name" value="B_lectin"/>
    <property type="match status" value="1"/>
</dbReference>
<dbReference type="Pfam" id="PF01453">
    <property type="entry name" value="B_lectin"/>
    <property type="match status" value="1"/>
</dbReference>
<keyword evidence="17 27" id="KW-1133">Transmembrane helix</keyword>
<dbReference type="Gene3D" id="1.10.510.10">
    <property type="entry name" value="Transferase(Phosphotransferase) domain 1"/>
    <property type="match status" value="1"/>
</dbReference>
<dbReference type="PANTHER" id="PTHR47974:SF22">
    <property type="entry name" value="RECEPTOR-LIKE SERINE_THREONINE-PROTEIN KINASE"/>
    <property type="match status" value="1"/>
</dbReference>
<feature type="transmembrane region" description="Helical" evidence="27">
    <location>
        <begin position="1091"/>
        <end position="1114"/>
    </location>
</feature>
<dbReference type="GO" id="GO:0016020">
    <property type="term" value="C:membrane"/>
    <property type="evidence" value="ECO:0007669"/>
    <property type="project" value="UniProtKB-SubCell"/>
</dbReference>
<dbReference type="FunFam" id="2.90.10.10:FF:000006">
    <property type="entry name" value="Serine/threonine-protein kinase"/>
    <property type="match status" value="1"/>
</dbReference>
<dbReference type="CDD" id="cd01098">
    <property type="entry name" value="PAN_AP_plant"/>
    <property type="match status" value="1"/>
</dbReference>
<dbReference type="InterPro" id="IPR001480">
    <property type="entry name" value="Bulb-type_lectin_dom"/>
</dbReference>
<evidence type="ECO:0000256" key="18">
    <source>
        <dbReference type="ARBA" id="ARBA00023136"/>
    </source>
</evidence>
<dbReference type="FunFam" id="1.20.58.1520:FF:000002">
    <property type="entry name" value="65-kDa microtubule-associated protein 6"/>
    <property type="match status" value="1"/>
</dbReference>
<dbReference type="Gene3D" id="3.50.4.10">
    <property type="entry name" value="Hepatocyte Growth Factor"/>
    <property type="match status" value="1"/>
</dbReference>
<proteinExistence type="inferred from homology"/>
<keyword evidence="10" id="KW-0808">Transferase</keyword>
<evidence type="ECO:0000256" key="23">
    <source>
        <dbReference type="ARBA" id="ARBA00047899"/>
    </source>
</evidence>
<dbReference type="InterPro" id="IPR000719">
    <property type="entry name" value="Prot_kinase_dom"/>
</dbReference>
<keyword evidence="19" id="KW-1015">Disulfide bond</keyword>
<dbReference type="SMART" id="SM00220">
    <property type="entry name" value="S_TKc"/>
    <property type="match status" value="1"/>
</dbReference>
<name>M8AR11_AEGTA</name>
<evidence type="ECO:0000256" key="13">
    <source>
        <dbReference type="ARBA" id="ARBA00022729"/>
    </source>
</evidence>
<dbReference type="SUPFAM" id="SSF56112">
    <property type="entry name" value="Protein kinase-like (PK-like)"/>
    <property type="match status" value="1"/>
</dbReference>
<keyword evidence="6" id="KW-0963">Cytoplasm</keyword>
<keyword evidence="14" id="KW-0547">Nucleotide-binding</keyword>
<dbReference type="GO" id="GO:0051707">
    <property type="term" value="P:response to other organism"/>
    <property type="evidence" value="ECO:0007669"/>
    <property type="project" value="UniProtKB-ARBA"/>
</dbReference>
<dbReference type="GO" id="GO:0004674">
    <property type="term" value="F:protein serine/threonine kinase activity"/>
    <property type="evidence" value="ECO:0007669"/>
    <property type="project" value="UniProtKB-KW"/>
</dbReference>
<evidence type="ECO:0000256" key="22">
    <source>
        <dbReference type="ARBA" id="ARBA00023242"/>
    </source>
</evidence>
<dbReference type="Pfam" id="PF00069">
    <property type="entry name" value="Pkinase"/>
    <property type="match status" value="1"/>
</dbReference>
<comment type="similarity">
    <text evidence="4">Belongs to the MAP65/ASE1 family.</text>
</comment>
<evidence type="ECO:0000256" key="15">
    <source>
        <dbReference type="ARBA" id="ARBA00022777"/>
    </source>
</evidence>
<evidence type="ECO:0000256" key="12">
    <source>
        <dbReference type="ARBA" id="ARBA00022701"/>
    </source>
</evidence>
<evidence type="ECO:0000256" key="1">
    <source>
        <dbReference type="ARBA" id="ARBA00004123"/>
    </source>
</evidence>
<protein>
    <recommendedName>
        <fullName evidence="5">non-specific serine/threonine protein kinase</fullName>
        <ecNumber evidence="5">2.7.11.1</ecNumber>
    </recommendedName>
</protein>
<keyword evidence="15" id="KW-0418">Kinase</keyword>
<dbReference type="InterPro" id="IPR011009">
    <property type="entry name" value="Kinase-like_dom_sf"/>
</dbReference>
<dbReference type="EC" id="2.7.11.1" evidence="5"/>
<dbReference type="GO" id="GO:0048544">
    <property type="term" value="P:recognition of pollen"/>
    <property type="evidence" value="ECO:0007669"/>
    <property type="project" value="InterPro"/>
</dbReference>
<evidence type="ECO:0000256" key="11">
    <source>
        <dbReference type="ARBA" id="ARBA00022692"/>
    </source>
</evidence>
<dbReference type="Pfam" id="PF00954">
    <property type="entry name" value="S_locus_glycop"/>
    <property type="match status" value="1"/>
</dbReference>
<keyword evidence="21" id="KW-0325">Glycoprotein</keyword>
<dbReference type="PANTHER" id="PTHR47974">
    <property type="entry name" value="OS07G0415500 PROTEIN"/>
    <property type="match status" value="1"/>
</dbReference>
<keyword evidence="13" id="KW-0732">Signal</keyword>
<feature type="coiled-coil region" evidence="25">
    <location>
        <begin position="457"/>
        <end position="488"/>
    </location>
</feature>
<dbReference type="Gene3D" id="3.30.200.20">
    <property type="entry name" value="Phosphorylase Kinase, domain 1"/>
    <property type="match status" value="1"/>
</dbReference>
<feature type="coiled-coil region" evidence="25">
    <location>
        <begin position="151"/>
        <end position="178"/>
    </location>
</feature>
<dbReference type="GO" id="GO:0005874">
    <property type="term" value="C:microtubule"/>
    <property type="evidence" value="ECO:0007669"/>
    <property type="project" value="UniProtKB-KW"/>
</dbReference>
<dbReference type="PROSITE" id="PS00108">
    <property type="entry name" value="PROTEIN_KINASE_ST"/>
    <property type="match status" value="1"/>
</dbReference>
<dbReference type="EnsemblPlants" id="EMT03839">
    <property type="protein sequence ID" value="EMT03839"/>
    <property type="gene ID" value="F775_01613"/>
</dbReference>
<dbReference type="InterPro" id="IPR036426">
    <property type="entry name" value="Bulb-type_lectin_dom_sf"/>
</dbReference>
<dbReference type="CDD" id="cd00053">
    <property type="entry name" value="EGF"/>
    <property type="match status" value="1"/>
</dbReference>
<evidence type="ECO:0000256" key="9">
    <source>
        <dbReference type="ARBA" id="ARBA00022553"/>
    </source>
</evidence>
<dbReference type="GO" id="GO:0005524">
    <property type="term" value="F:ATP binding"/>
    <property type="evidence" value="ECO:0007669"/>
    <property type="project" value="UniProtKB-UniRule"/>
</dbReference>
<keyword evidence="16" id="KW-0067">ATP-binding</keyword>
<dbReference type="GO" id="GO:0005634">
    <property type="term" value="C:nucleus"/>
    <property type="evidence" value="ECO:0007669"/>
    <property type="project" value="UniProtKB-SubCell"/>
</dbReference>
<dbReference type="InterPro" id="IPR008271">
    <property type="entry name" value="Ser/Thr_kinase_AS"/>
</dbReference>
<accession>M8AR11</accession>
<keyword evidence="18 27" id="KW-0472">Membrane</keyword>
<keyword evidence="8" id="KW-0245">EGF-like domain</keyword>
<keyword evidence="11 27" id="KW-0812">Transmembrane</keyword>
<dbReference type="Gene3D" id="2.90.10.10">
    <property type="entry name" value="Bulb-type lectin domain"/>
    <property type="match status" value="1"/>
</dbReference>
<dbReference type="CDD" id="cd00028">
    <property type="entry name" value="B_lectin"/>
    <property type="match status" value="1"/>
</dbReference>
<dbReference type="GO" id="GO:0005737">
    <property type="term" value="C:cytoplasm"/>
    <property type="evidence" value="ECO:0007669"/>
    <property type="project" value="UniProtKB-SubCell"/>
</dbReference>
<keyword evidence="9" id="KW-0597">Phosphoprotein</keyword>
<evidence type="ECO:0000256" key="14">
    <source>
        <dbReference type="ARBA" id="ARBA00022741"/>
    </source>
</evidence>
<reference evidence="28" key="1">
    <citation type="submission" date="2015-06" db="UniProtKB">
        <authorList>
            <consortium name="EnsemblPlants"/>
        </authorList>
    </citation>
    <scope>IDENTIFICATION</scope>
</reference>
<dbReference type="PROSITE" id="PS00107">
    <property type="entry name" value="PROTEIN_KINASE_ATP"/>
    <property type="match status" value="1"/>
</dbReference>
<evidence type="ECO:0000256" key="2">
    <source>
        <dbReference type="ARBA" id="ARBA00004479"/>
    </source>
</evidence>
<dbReference type="CDD" id="cd14066">
    <property type="entry name" value="STKc_IRAK"/>
    <property type="match status" value="1"/>
</dbReference>
<evidence type="ECO:0000256" key="4">
    <source>
        <dbReference type="ARBA" id="ARBA00006187"/>
    </source>
</evidence>
<dbReference type="Gene3D" id="1.20.58.1520">
    <property type="match status" value="1"/>
</dbReference>
<evidence type="ECO:0000256" key="26">
    <source>
        <dbReference type="SAM" id="MobiDB-lite"/>
    </source>
</evidence>
<evidence type="ECO:0000256" key="8">
    <source>
        <dbReference type="ARBA" id="ARBA00022536"/>
    </source>
</evidence>
<evidence type="ECO:0000256" key="7">
    <source>
        <dbReference type="ARBA" id="ARBA00022527"/>
    </source>
</evidence>
<dbReference type="PROSITE" id="PS50948">
    <property type="entry name" value="PAN"/>
    <property type="match status" value="1"/>
</dbReference>
<evidence type="ECO:0000256" key="27">
    <source>
        <dbReference type="SAM" id="Phobius"/>
    </source>
</evidence>
<feature type="region of interest" description="Disordered" evidence="26">
    <location>
        <begin position="507"/>
        <end position="546"/>
    </location>
</feature>